<evidence type="ECO:0000256" key="5">
    <source>
        <dbReference type="ARBA" id="ARBA00023015"/>
    </source>
</evidence>
<keyword evidence="5 10" id="KW-0805">Transcription regulation</keyword>
<dbReference type="PANTHER" id="PTHR31734:SF34">
    <property type="entry name" value="AUXIN-RESPONSIVE PROTEIN IAA15"/>
    <property type="match status" value="1"/>
</dbReference>
<dbReference type="Proteomes" id="UP001497480">
    <property type="component" value="Unassembled WGS sequence"/>
</dbReference>
<dbReference type="FunFam" id="3.10.20.90:FF:000078">
    <property type="entry name" value="Auxin-responsive protein"/>
    <property type="match status" value="1"/>
</dbReference>
<keyword evidence="7 10" id="KW-0539">Nucleus</keyword>
<comment type="function">
    <text evidence="9">Aux/IAA proteins are short-lived transcriptional factors that function as repressors of early auxin response genes at low auxin concentrations. Repression is thought to result from the interaction with auxin response factors (ARFs), proteins that bind to the auxin-responsive promoter element (AuxRE). Formation of heterodimers with ARF proteins may alter their ability to modulate early auxin response genes expression.</text>
</comment>
<dbReference type="GO" id="GO:0005634">
    <property type="term" value="C:nucleus"/>
    <property type="evidence" value="ECO:0007669"/>
    <property type="project" value="UniProtKB-SubCell"/>
</dbReference>
<dbReference type="PROSITE" id="PS51745">
    <property type="entry name" value="PB1"/>
    <property type="match status" value="1"/>
</dbReference>
<dbReference type="Gene3D" id="3.10.20.90">
    <property type="entry name" value="Phosphatidylinositol 3-kinase Catalytic Subunit, Chain A, domain 1"/>
    <property type="match status" value="1"/>
</dbReference>
<comment type="caution">
    <text evidence="12">The sequence shown here is derived from an EMBL/GenBank/DDBJ whole genome shotgun (WGS) entry which is preliminary data.</text>
</comment>
<proteinExistence type="inferred from homology"/>
<evidence type="ECO:0000256" key="3">
    <source>
        <dbReference type="ARBA" id="ARBA00011726"/>
    </source>
</evidence>
<keyword evidence="8 10" id="KW-0927">Auxin signaling pathway</keyword>
<evidence type="ECO:0000256" key="7">
    <source>
        <dbReference type="ARBA" id="ARBA00023242"/>
    </source>
</evidence>
<sequence>MSPESCTYSSESDTIDITLMETELTLGLPGVKTGTKRGFFDTIDLHLATPSHASANSANNFLCSATKSQAPKEQMVGWPPVRASRKSGIKKWKYVKVAMDGAPYLRKVDLEMYESYDQLLRALETMFSCLTFGNHLNERKLMDKGNGIEYMATYEDRDGDKMLLGDVPWKMFVESCKRIRLMISSETIGLGPMSASKCKGNPLRRINGAMIRC</sequence>
<dbReference type="EMBL" id="CAXHTB010000024">
    <property type="protein sequence ID" value="CAL0332372.1"/>
    <property type="molecule type" value="Genomic_DNA"/>
</dbReference>
<evidence type="ECO:0000256" key="2">
    <source>
        <dbReference type="ARBA" id="ARBA00006728"/>
    </source>
</evidence>
<evidence type="ECO:0000256" key="1">
    <source>
        <dbReference type="ARBA" id="ARBA00004123"/>
    </source>
</evidence>
<keyword evidence="4 10" id="KW-0678">Repressor</keyword>
<evidence type="ECO:0000256" key="9">
    <source>
        <dbReference type="ARBA" id="ARBA00025283"/>
    </source>
</evidence>
<reference evidence="12 13" key="1">
    <citation type="submission" date="2024-03" db="EMBL/GenBank/DDBJ databases">
        <authorList>
            <person name="Martinez-Hernandez J."/>
        </authorList>
    </citation>
    <scope>NUCLEOTIDE SEQUENCE [LARGE SCALE GENOMIC DNA]</scope>
</reference>
<evidence type="ECO:0000313" key="12">
    <source>
        <dbReference type="EMBL" id="CAL0332372.1"/>
    </source>
</evidence>
<comment type="subunit">
    <text evidence="3 10">Homodimers and heterodimers.</text>
</comment>
<dbReference type="InterPro" id="IPR053793">
    <property type="entry name" value="PB1-like"/>
</dbReference>
<dbReference type="PANTHER" id="PTHR31734">
    <property type="entry name" value="AUXIN-RESPONSIVE PROTEIN IAA17"/>
    <property type="match status" value="1"/>
</dbReference>
<keyword evidence="13" id="KW-1185">Reference proteome</keyword>
<dbReference type="SUPFAM" id="SSF54277">
    <property type="entry name" value="CAD &amp; PB1 domains"/>
    <property type="match status" value="1"/>
</dbReference>
<dbReference type="InterPro" id="IPR033389">
    <property type="entry name" value="AUX/IAA_dom"/>
</dbReference>
<evidence type="ECO:0000259" key="11">
    <source>
        <dbReference type="PROSITE" id="PS51745"/>
    </source>
</evidence>
<evidence type="ECO:0000256" key="4">
    <source>
        <dbReference type="ARBA" id="ARBA00022491"/>
    </source>
</evidence>
<comment type="subcellular location">
    <subcellularLocation>
        <location evidence="1 10">Nucleus</location>
    </subcellularLocation>
</comment>
<dbReference type="AlphaFoldDB" id="A0AAV1YEB9"/>
<dbReference type="GO" id="GO:0006355">
    <property type="term" value="P:regulation of DNA-templated transcription"/>
    <property type="evidence" value="ECO:0007669"/>
    <property type="project" value="InterPro"/>
</dbReference>
<dbReference type="Pfam" id="PF02309">
    <property type="entry name" value="AUX_IAA"/>
    <property type="match status" value="2"/>
</dbReference>
<gene>
    <name evidence="12" type="ORF">LLUT_LOCUS33432</name>
</gene>
<comment type="similarity">
    <text evidence="2 10">Belongs to the Aux/IAA family.</text>
</comment>
<keyword evidence="6 10" id="KW-0804">Transcription</keyword>
<dbReference type="GO" id="GO:0009734">
    <property type="term" value="P:auxin-activated signaling pathway"/>
    <property type="evidence" value="ECO:0007669"/>
    <property type="project" value="UniProtKB-UniRule"/>
</dbReference>
<protein>
    <recommendedName>
        <fullName evidence="10">Auxin-induced protein</fullName>
    </recommendedName>
</protein>
<organism evidence="12 13">
    <name type="scientific">Lupinus luteus</name>
    <name type="common">European yellow lupine</name>
    <dbReference type="NCBI Taxonomy" id="3873"/>
    <lineage>
        <taxon>Eukaryota</taxon>
        <taxon>Viridiplantae</taxon>
        <taxon>Streptophyta</taxon>
        <taxon>Embryophyta</taxon>
        <taxon>Tracheophyta</taxon>
        <taxon>Spermatophyta</taxon>
        <taxon>Magnoliopsida</taxon>
        <taxon>eudicotyledons</taxon>
        <taxon>Gunneridae</taxon>
        <taxon>Pentapetalae</taxon>
        <taxon>rosids</taxon>
        <taxon>fabids</taxon>
        <taxon>Fabales</taxon>
        <taxon>Fabaceae</taxon>
        <taxon>Papilionoideae</taxon>
        <taxon>50 kb inversion clade</taxon>
        <taxon>genistoids sensu lato</taxon>
        <taxon>core genistoids</taxon>
        <taxon>Genisteae</taxon>
        <taxon>Lupinus</taxon>
    </lineage>
</organism>
<evidence type="ECO:0000256" key="6">
    <source>
        <dbReference type="ARBA" id="ARBA00023163"/>
    </source>
</evidence>
<evidence type="ECO:0000313" key="13">
    <source>
        <dbReference type="Proteomes" id="UP001497480"/>
    </source>
</evidence>
<feature type="domain" description="PB1" evidence="11">
    <location>
        <begin position="92"/>
        <end position="186"/>
    </location>
</feature>
<evidence type="ECO:0000256" key="8">
    <source>
        <dbReference type="ARBA" id="ARBA00023294"/>
    </source>
</evidence>
<accession>A0AAV1YEB9</accession>
<dbReference type="InterPro" id="IPR003311">
    <property type="entry name" value="AUX_IAA"/>
</dbReference>
<evidence type="ECO:0000256" key="10">
    <source>
        <dbReference type="RuleBase" id="RU004549"/>
    </source>
</evidence>
<name>A0AAV1YEB9_LUPLU</name>